<accession>A0A2S0MIQ9</accession>
<sequence>MSAGWVFGLHTNFSHSGVAASEKTALELAIDHDAQRSVRGFEEAPLGLRRRAQRVLYQVQ</sequence>
<name>A0A2S0MIQ9_9BURK</name>
<proteinExistence type="predicted"/>
<reference evidence="1 2" key="1">
    <citation type="submission" date="2018-03" db="EMBL/GenBank/DDBJ databases">
        <title>Genome sequencing of Ottowia sp.</title>
        <authorList>
            <person name="Kim S.-J."/>
            <person name="Heo J."/>
            <person name="Kwon S.-W."/>
        </authorList>
    </citation>
    <scope>NUCLEOTIDE SEQUENCE [LARGE SCALE GENOMIC DNA]</scope>
    <source>
        <strain evidence="1 2">KADR8-3</strain>
    </source>
</reference>
<dbReference type="EMBL" id="CP027666">
    <property type="protein sequence ID" value="AVO35697.1"/>
    <property type="molecule type" value="Genomic_DNA"/>
</dbReference>
<gene>
    <name evidence="1" type="ORF">C6570_16795</name>
</gene>
<dbReference type="KEGG" id="otk:C6570_16795"/>
<organism evidence="1 2">
    <name type="scientific">Ottowia oryzae</name>
    <dbReference type="NCBI Taxonomy" id="2109914"/>
    <lineage>
        <taxon>Bacteria</taxon>
        <taxon>Pseudomonadati</taxon>
        <taxon>Pseudomonadota</taxon>
        <taxon>Betaproteobacteria</taxon>
        <taxon>Burkholderiales</taxon>
        <taxon>Comamonadaceae</taxon>
        <taxon>Ottowia</taxon>
    </lineage>
</organism>
<dbReference type="AlphaFoldDB" id="A0A2S0MIQ9"/>
<protein>
    <submittedName>
        <fullName evidence="1">Uncharacterized protein</fullName>
    </submittedName>
</protein>
<dbReference type="Proteomes" id="UP000239709">
    <property type="component" value="Chromosome"/>
</dbReference>
<evidence type="ECO:0000313" key="2">
    <source>
        <dbReference type="Proteomes" id="UP000239709"/>
    </source>
</evidence>
<keyword evidence="2" id="KW-1185">Reference proteome</keyword>
<evidence type="ECO:0000313" key="1">
    <source>
        <dbReference type="EMBL" id="AVO35697.1"/>
    </source>
</evidence>